<feature type="region of interest" description="Disordered" evidence="14">
    <location>
        <begin position="173"/>
        <end position="198"/>
    </location>
</feature>
<dbReference type="CDD" id="cd10425">
    <property type="entry name" value="Ephrin-A_Ectodomain"/>
    <property type="match status" value="1"/>
</dbReference>
<evidence type="ECO:0000256" key="3">
    <source>
        <dbReference type="ARBA" id="ARBA00022622"/>
    </source>
</evidence>
<dbReference type="InterPro" id="IPR031328">
    <property type="entry name" value="Ephrin"/>
</dbReference>
<accession>A0A8T2LVZ5</accession>
<evidence type="ECO:0000256" key="1">
    <source>
        <dbReference type="ARBA" id="ARBA00004609"/>
    </source>
</evidence>
<evidence type="ECO:0000256" key="13">
    <source>
        <dbReference type="RuleBase" id="RU004375"/>
    </source>
</evidence>
<evidence type="ECO:0000256" key="5">
    <source>
        <dbReference type="ARBA" id="ARBA00023136"/>
    </source>
</evidence>
<dbReference type="AlphaFoldDB" id="A0A8T2LVZ5"/>
<evidence type="ECO:0000256" key="14">
    <source>
        <dbReference type="SAM" id="MobiDB-lite"/>
    </source>
</evidence>
<gene>
    <name evidence="17" type="primary">EFNA4</name>
    <name evidence="17" type="ORF">AMEX_G8116</name>
</gene>
<evidence type="ECO:0000256" key="8">
    <source>
        <dbReference type="ARBA" id="ARBA00023288"/>
    </source>
</evidence>
<evidence type="ECO:0000256" key="10">
    <source>
        <dbReference type="ARBA" id="ARBA00069523"/>
    </source>
</evidence>
<dbReference type="InterPro" id="IPR019765">
    <property type="entry name" value="Ephrin_CS"/>
</dbReference>
<sequence>MSAPGLDAAMSFPRCPGAPSIFTLLLLLLMHVLSSALAKRHVVYWNSTNPRLTSDDYSVQVNLNDYLDILCPHYPPGQPPAGPPETLALYLVAESQFQGCQETKGAVKRWECNKPHDPLGPVRFSEKIQRFTPFSLGFEFLPGRHYYYSSLSTDDGPPLPCMKLRVTVCSSEATAPEKKQERVKGSPAPRSLGPPRSSSSLSLLFLIPSFLFLLL</sequence>
<dbReference type="GO" id="GO:0007411">
    <property type="term" value="P:axon guidance"/>
    <property type="evidence" value="ECO:0007669"/>
    <property type="project" value="TreeGrafter"/>
</dbReference>
<evidence type="ECO:0000256" key="7">
    <source>
        <dbReference type="ARBA" id="ARBA00023180"/>
    </source>
</evidence>
<dbReference type="Gene3D" id="2.60.40.420">
    <property type="entry name" value="Cupredoxins - blue copper proteins"/>
    <property type="match status" value="1"/>
</dbReference>
<feature type="compositionally biased region" description="Low complexity" evidence="14">
    <location>
        <begin position="186"/>
        <end position="198"/>
    </location>
</feature>
<proteinExistence type="inferred from homology"/>
<keyword evidence="2" id="KW-1003">Cell membrane</keyword>
<dbReference type="PRINTS" id="PR01347">
    <property type="entry name" value="EPHRIN"/>
</dbReference>
<dbReference type="GO" id="GO:0098552">
    <property type="term" value="C:side of membrane"/>
    <property type="evidence" value="ECO:0007669"/>
    <property type="project" value="UniProtKB-KW"/>
</dbReference>
<keyword evidence="4 15" id="KW-0732">Signal</keyword>
<evidence type="ECO:0000259" key="16">
    <source>
        <dbReference type="PROSITE" id="PS51551"/>
    </source>
</evidence>
<evidence type="ECO:0000256" key="9">
    <source>
        <dbReference type="ARBA" id="ARBA00056022"/>
    </source>
</evidence>
<feature type="signal peptide" evidence="15">
    <location>
        <begin position="1"/>
        <end position="38"/>
    </location>
</feature>
<dbReference type="InterPro" id="IPR001799">
    <property type="entry name" value="Ephrin_RBD"/>
</dbReference>
<keyword evidence="5 13" id="KW-0472">Membrane</keyword>
<evidence type="ECO:0000256" key="15">
    <source>
        <dbReference type="SAM" id="SignalP"/>
    </source>
</evidence>
<dbReference type="PROSITE" id="PS01299">
    <property type="entry name" value="EPHRIN_RBD_1"/>
    <property type="match status" value="1"/>
</dbReference>
<evidence type="ECO:0000256" key="6">
    <source>
        <dbReference type="ARBA" id="ARBA00023157"/>
    </source>
</evidence>
<protein>
    <recommendedName>
        <fullName evidence="10">Ephrin-A4</fullName>
    </recommendedName>
    <alternativeName>
        <fullName evidence="11">EPH-related receptor tyrosine kinase ligand 4</fullName>
    </alternativeName>
</protein>
<keyword evidence="8" id="KW-0449">Lipoprotein</keyword>
<dbReference type="GO" id="GO:0005886">
    <property type="term" value="C:plasma membrane"/>
    <property type="evidence" value="ECO:0007669"/>
    <property type="project" value="UniProtKB-SubCell"/>
</dbReference>
<name>A0A8T2LVZ5_ASTMX</name>
<evidence type="ECO:0000256" key="4">
    <source>
        <dbReference type="ARBA" id="ARBA00022729"/>
    </source>
</evidence>
<dbReference type="GO" id="GO:0046875">
    <property type="term" value="F:ephrin receptor binding"/>
    <property type="evidence" value="ECO:0007669"/>
    <property type="project" value="InterPro"/>
</dbReference>
<comment type="function">
    <text evidence="9">Cell surface GPI-bound ligand for Eph receptors, a family of receptor tyrosine kinases which are crucial for migration, repulsion and adhesion during neuronal, vascular and epithelial development. Binds promiscuously Eph receptors residing on adjacent cells, leading to contact-dependent bidirectional signaling into neighboring cells. May play a role in the interaction between activated B-lymphocytes and dendritic cells in tonsils.</text>
</comment>
<dbReference type="OrthoDB" id="6250301at2759"/>
<dbReference type="SUPFAM" id="SSF49503">
    <property type="entry name" value="Cupredoxins"/>
    <property type="match status" value="1"/>
</dbReference>
<dbReference type="GO" id="GO:0048013">
    <property type="term" value="P:ephrin receptor signaling pathway"/>
    <property type="evidence" value="ECO:0007669"/>
    <property type="project" value="InterPro"/>
</dbReference>
<dbReference type="InterPro" id="IPR008972">
    <property type="entry name" value="Cupredoxin"/>
</dbReference>
<dbReference type="InterPro" id="IPR034252">
    <property type="entry name" value="Ephrin-A_Ecto"/>
</dbReference>
<keyword evidence="3" id="KW-0336">GPI-anchor</keyword>
<feature type="compositionally biased region" description="Basic and acidic residues" evidence="14">
    <location>
        <begin position="175"/>
        <end position="184"/>
    </location>
</feature>
<dbReference type="FunFam" id="2.60.40.420:FF:000057">
    <property type="entry name" value="Ephrin A4"/>
    <property type="match status" value="1"/>
</dbReference>
<evidence type="ECO:0000313" key="18">
    <source>
        <dbReference type="Proteomes" id="UP000752171"/>
    </source>
</evidence>
<dbReference type="PANTHER" id="PTHR11304:SF42">
    <property type="entry name" value="EPHRIN-A4"/>
    <property type="match status" value="1"/>
</dbReference>
<evidence type="ECO:0000256" key="12">
    <source>
        <dbReference type="PROSITE-ProRule" id="PRU00884"/>
    </source>
</evidence>
<feature type="domain" description="Ephrin RBD" evidence="16">
    <location>
        <begin position="38"/>
        <end position="172"/>
    </location>
</feature>
<evidence type="ECO:0000256" key="11">
    <source>
        <dbReference type="ARBA" id="ARBA00078735"/>
    </source>
</evidence>
<comment type="caution">
    <text evidence="12">Lacks conserved residue(s) required for the propagation of feature annotation.</text>
</comment>
<feature type="chain" id="PRO_5035885314" description="Ephrin-A4" evidence="15">
    <location>
        <begin position="39"/>
        <end position="215"/>
    </location>
</feature>
<comment type="caution">
    <text evidence="17">The sequence shown here is derived from an EMBL/GenBank/DDBJ whole genome shotgun (WGS) entry which is preliminary data.</text>
</comment>
<dbReference type="Pfam" id="PF00812">
    <property type="entry name" value="Ephrin"/>
    <property type="match status" value="1"/>
</dbReference>
<keyword evidence="6" id="KW-1015">Disulfide bond</keyword>
<dbReference type="PANTHER" id="PTHR11304">
    <property type="entry name" value="EPHRIN"/>
    <property type="match status" value="1"/>
</dbReference>
<dbReference type="PROSITE" id="PS51551">
    <property type="entry name" value="EPHRIN_RBD_2"/>
    <property type="match status" value="1"/>
</dbReference>
<evidence type="ECO:0000313" key="17">
    <source>
        <dbReference type="EMBL" id="KAG9275879.1"/>
    </source>
</evidence>
<evidence type="ECO:0000256" key="2">
    <source>
        <dbReference type="ARBA" id="ARBA00022475"/>
    </source>
</evidence>
<comment type="subcellular location">
    <subcellularLocation>
        <location evidence="1">Cell membrane</location>
        <topology evidence="1">Lipid-anchor</topology>
        <topology evidence="1">GPI-anchor</topology>
    </subcellularLocation>
</comment>
<comment type="similarity">
    <text evidence="12 13">Belongs to the ephrin family.</text>
</comment>
<reference evidence="17 18" key="1">
    <citation type="submission" date="2021-07" db="EMBL/GenBank/DDBJ databases">
        <authorList>
            <person name="Imarazene B."/>
            <person name="Zahm M."/>
            <person name="Klopp C."/>
            <person name="Cabau C."/>
            <person name="Beille S."/>
            <person name="Jouanno E."/>
            <person name="Castinel A."/>
            <person name="Lluch J."/>
            <person name="Gil L."/>
            <person name="Kuchtly C."/>
            <person name="Lopez Roques C."/>
            <person name="Donnadieu C."/>
            <person name="Parrinello H."/>
            <person name="Journot L."/>
            <person name="Du K."/>
            <person name="Schartl M."/>
            <person name="Retaux S."/>
            <person name="Guiguen Y."/>
        </authorList>
    </citation>
    <scope>NUCLEOTIDE SEQUENCE [LARGE SCALE GENOMIC DNA]</scope>
    <source>
        <strain evidence="17">Pach_M1</strain>
        <tissue evidence="17">Testis</tissue>
    </source>
</reference>
<dbReference type="EMBL" id="JAICCE010000006">
    <property type="protein sequence ID" value="KAG9275879.1"/>
    <property type="molecule type" value="Genomic_DNA"/>
</dbReference>
<keyword evidence="7" id="KW-0325">Glycoprotein</keyword>
<dbReference type="Proteomes" id="UP000752171">
    <property type="component" value="Unassembled WGS sequence"/>
</dbReference>
<organism evidence="17 18">
    <name type="scientific">Astyanax mexicanus</name>
    <name type="common">Blind cave fish</name>
    <name type="synonym">Astyanax fasciatus mexicanus</name>
    <dbReference type="NCBI Taxonomy" id="7994"/>
    <lineage>
        <taxon>Eukaryota</taxon>
        <taxon>Metazoa</taxon>
        <taxon>Chordata</taxon>
        <taxon>Craniata</taxon>
        <taxon>Vertebrata</taxon>
        <taxon>Euteleostomi</taxon>
        <taxon>Actinopterygii</taxon>
        <taxon>Neopterygii</taxon>
        <taxon>Teleostei</taxon>
        <taxon>Ostariophysi</taxon>
        <taxon>Characiformes</taxon>
        <taxon>Characoidei</taxon>
        <taxon>Acestrorhamphidae</taxon>
        <taxon>Acestrorhamphinae</taxon>
        <taxon>Astyanax</taxon>
    </lineage>
</organism>